<name>A0A2S5B6E1_9BASI</name>
<feature type="compositionally biased region" description="Pro residues" evidence="1">
    <location>
        <begin position="104"/>
        <end position="115"/>
    </location>
</feature>
<evidence type="ECO:0008006" key="4">
    <source>
        <dbReference type="Google" id="ProtNLM"/>
    </source>
</evidence>
<reference evidence="2 3" key="1">
    <citation type="journal article" date="2018" name="Front. Microbiol.">
        <title>Prospects for Fungal Bioremediation of Acidic Radioactive Waste Sites: Characterization and Genome Sequence of Rhodotorula taiwanensis MD1149.</title>
        <authorList>
            <person name="Tkavc R."/>
            <person name="Matrosova V.Y."/>
            <person name="Grichenko O.E."/>
            <person name="Gostincar C."/>
            <person name="Volpe R.P."/>
            <person name="Klimenkova P."/>
            <person name="Gaidamakova E.K."/>
            <person name="Zhou C.E."/>
            <person name="Stewart B.J."/>
            <person name="Lyman M.G."/>
            <person name="Malfatti S.A."/>
            <person name="Rubinfeld B."/>
            <person name="Courtot M."/>
            <person name="Singh J."/>
            <person name="Dalgard C.L."/>
            <person name="Hamilton T."/>
            <person name="Frey K.G."/>
            <person name="Gunde-Cimerman N."/>
            <person name="Dugan L."/>
            <person name="Daly M.J."/>
        </authorList>
    </citation>
    <scope>NUCLEOTIDE SEQUENCE [LARGE SCALE GENOMIC DNA]</scope>
    <source>
        <strain evidence="2 3">MD1149</strain>
    </source>
</reference>
<feature type="compositionally biased region" description="Polar residues" evidence="1">
    <location>
        <begin position="861"/>
        <end position="870"/>
    </location>
</feature>
<evidence type="ECO:0000313" key="3">
    <source>
        <dbReference type="Proteomes" id="UP000237144"/>
    </source>
</evidence>
<dbReference type="Proteomes" id="UP000237144">
    <property type="component" value="Unassembled WGS sequence"/>
</dbReference>
<protein>
    <recommendedName>
        <fullName evidence="4">Zinc-finger domain-containing protein</fullName>
    </recommendedName>
</protein>
<evidence type="ECO:0000313" key="2">
    <source>
        <dbReference type="EMBL" id="POY72350.1"/>
    </source>
</evidence>
<gene>
    <name evidence="2" type="ORF">BMF94_4652</name>
</gene>
<feature type="compositionally biased region" description="Low complexity" evidence="1">
    <location>
        <begin position="197"/>
        <end position="232"/>
    </location>
</feature>
<feature type="region of interest" description="Disordered" evidence="1">
    <location>
        <begin position="672"/>
        <end position="706"/>
    </location>
</feature>
<dbReference type="OrthoDB" id="2529984at2759"/>
<feature type="compositionally biased region" description="Polar residues" evidence="1">
    <location>
        <begin position="810"/>
        <end position="820"/>
    </location>
</feature>
<sequence>MSSLAPLDLSDLDLPFQLPRQSSASSRAAESRSPGSQPVTCLDRPAPRPPGRPLGPARSFEGVYVPHPKSCTCGCQPSIRQKPLLPPTVAKTPAMARRKRASPADPPPLIAPAPPKRTDSSASGGVPEASPLKALPWLHHDSPEPAAGPSTSYGTRSSRSGRTNTATQPPPVATGSLKIVLKAPKRTGAPPPPSLPTPSSSTGSPSVVVLDSSVAPSEASSRSESPAIPPSATHAGLAEGSASTIPAQIAHPAIAALNTPPGSVDGTPARATSAEGGSGRKGKKNGRDGLNRVCHHHKSQTERLRMTCVNAPTCKTVWCKGCVEKYYLAFTPRAQFEASAAFACPVCQEACLCASCKRKRRGSNKDVRRPQRDGELVIALSMPPAPTVDAAVEDKAARRERRKKARESAGIAIDAWTPNAAGWGPSPLPTPEGGSDSSDEDARVSRMLIGEAAAAAEREAQSVGAGAVTAPAHSVPAGVPDAGDATLVVKRRNSLTSAYDRENPIHFPSAPPTVPQTIRVMAAPTTPAITARQAAAARRRSSAAAARARAAAQPAPVPPANGYAHYHTVSIFASGPTPDYVPDVPVATASGRPKRNKRPSTAFDDYAVDFATSAAAGLVDRSASPGLASFVTSTGSGNSRRRHGGSASRDNNIGRISLDMFAPKRRVPRRWRSDLSSASDCDGSAYSSMDEDSETELADAEAAASKGLAEQPLPVLAGLERNLGIEPAEDGDGDNEALTFGEAFTGVVPPLLELDGGEGARRKVKWIEGPERRKRRAMAAAAAAGPTGDVSRGSGCPVIKVEHDADAAGPQTTRSVSPSEPEQLFSPPALKRSTSLPLKQSPSAAPDPPSTSDATEPNELPVSSTSTAETRSAKDVKLAFALLDAVRAAVGGVIGSPVRGEGSTGGIGAALQAALTTGTSAMSSPMKIEAMHVDTETSPSTDKVSMDVEIDYKAHELEAMRRLEALAAQEKVDPGKAFKATARDGAEAQLFVGSPVCDDDDVVDGDREGAHQPVIKLEETEIGQYGFEVSFRVADADAPDFDIDSPIADLWTPASAAESMSTAPSTSASNTFGEDPLCARHTSATPRAPSAPASPALADEYPLFAAAVGNGLTPPQNGSVLAVPRTPTRGLFGSTALHGLEELVGVGASGLTMALPVDETWMDERDAEIEAY</sequence>
<keyword evidence="3" id="KW-1185">Reference proteome</keyword>
<comment type="caution">
    <text evidence="2">The sequence shown here is derived from an EMBL/GenBank/DDBJ whole genome shotgun (WGS) entry which is preliminary data.</text>
</comment>
<feature type="region of interest" description="Disordered" evidence="1">
    <location>
        <begin position="256"/>
        <end position="291"/>
    </location>
</feature>
<dbReference type="EMBL" id="PJQD01000050">
    <property type="protein sequence ID" value="POY72350.1"/>
    <property type="molecule type" value="Genomic_DNA"/>
</dbReference>
<organism evidence="2 3">
    <name type="scientific">Rhodotorula taiwanensis</name>
    <dbReference type="NCBI Taxonomy" id="741276"/>
    <lineage>
        <taxon>Eukaryota</taxon>
        <taxon>Fungi</taxon>
        <taxon>Dikarya</taxon>
        <taxon>Basidiomycota</taxon>
        <taxon>Pucciniomycotina</taxon>
        <taxon>Microbotryomycetes</taxon>
        <taxon>Sporidiobolales</taxon>
        <taxon>Sporidiobolaceae</taxon>
        <taxon>Rhodotorula</taxon>
    </lineage>
</organism>
<feature type="region of interest" description="Disordered" evidence="1">
    <location>
        <begin position="1"/>
        <end position="238"/>
    </location>
</feature>
<proteinExistence type="predicted"/>
<feature type="region of interest" description="Disordered" evidence="1">
    <location>
        <begin position="416"/>
        <end position="441"/>
    </location>
</feature>
<dbReference type="AlphaFoldDB" id="A0A2S5B6E1"/>
<feature type="compositionally biased region" description="Low complexity" evidence="1">
    <location>
        <begin position="148"/>
        <end position="167"/>
    </location>
</feature>
<feature type="region of interest" description="Disordered" evidence="1">
    <location>
        <begin position="771"/>
        <end position="871"/>
    </location>
</feature>
<feature type="compositionally biased region" description="Low complexity" evidence="1">
    <location>
        <begin position="1"/>
        <end position="33"/>
    </location>
</feature>
<feature type="compositionally biased region" description="Acidic residues" evidence="1">
    <location>
        <begin position="689"/>
        <end position="699"/>
    </location>
</feature>
<evidence type="ECO:0000256" key="1">
    <source>
        <dbReference type="SAM" id="MobiDB-lite"/>
    </source>
</evidence>
<accession>A0A2S5B6E1</accession>
<feature type="region of interest" description="Disordered" evidence="1">
    <location>
        <begin position="630"/>
        <end position="655"/>
    </location>
</feature>
<dbReference type="STRING" id="741276.A0A2S5B6E1"/>